<comment type="caution">
    <text evidence="2">The sequence shown here is derived from an EMBL/GenBank/DDBJ whole genome shotgun (WGS) entry which is preliminary data.</text>
</comment>
<evidence type="ECO:0000256" key="1">
    <source>
        <dbReference type="SAM" id="MobiDB-lite"/>
    </source>
</evidence>
<dbReference type="Proteomes" id="UP000707356">
    <property type="component" value="Unassembled WGS sequence"/>
</dbReference>
<organism evidence="2 3">
    <name type="scientific">Pegethrix bostrychoides GSE-TBD4-15B</name>
    <dbReference type="NCBI Taxonomy" id="2839662"/>
    <lineage>
        <taxon>Bacteria</taxon>
        <taxon>Bacillati</taxon>
        <taxon>Cyanobacteriota</taxon>
        <taxon>Cyanophyceae</taxon>
        <taxon>Oculatellales</taxon>
        <taxon>Oculatellaceae</taxon>
        <taxon>Pegethrix</taxon>
    </lineage>
</organism>
<feature type="compositionally biased region" description="Polar residues" evidence="1">
    <location>
        <begin position="54"/>
        <end position="68"/>
    </location>
</feature>
<feature type="compositionally biased region" description="Polar residues" evidence="1">
    <location>
        <begin position="1"/>
        <end position="11"/>
    </location>
</feature>
<protein>
    <submittedName>
        <fullName evidence="2">Uncharacterized protein</fullName>
    </submittedName>
</protein>
<evidence type="ECO:0000313" key="2">
    <source>
        <dbReference type="EMBL" id="MBW4464556.1"/>
    </source>
</evidence>
<feature type="compositionally biased region" description="Basic and acidic residues" evidence="1">
    <location>
        <begin position="36"/>
        <end position="46"/>
    </location>
</feature>
<proteinExistence type="predicted"/>
<dbReference type="AlphaFoldDB" id="A0A951P7L1"/>
<accession>A0A951P7L1</accession>
<name>A0A951P7L1_9CYAN</name>
<reference evidence="2" key="2">
    <citation type="journal article" date="2022" name="Microbiol. Resour. Announc.">
        <title>Metagenome Sequencing to Explore Phylogenomics of Terrestrial Cyanobacteria.</title>
        <authorList>
            <person name="Ward R.D."/>
            <person name="Stajich J.E."/>
            <person name="Johansen J.R."/>
            <person name="Huntemann M."/>
            <person name="Clum A."/>
            <person name="Foster B."/>
            <person name="Foster B."/>
            <person name="Roux S."/>
            <person name="Palaniappan K."/>
            <person name="Varghese N."/>
            <person name="Mukherjee S."/>
            <person name="Reddy T.B.K."/>
            <person name="Daum C."/>
            <person name="Copeland A."/>
            <person name="Chen I.A."/>
            <person name="Ivanova N.N."/>
            <person name="Kyrpides N.C."/>
            <person name="Shapiro N."/>
            <person name="Eloe-Fadrosh E.A."/>
            <person name="Pietrasiak N."/>
        </authorList>
    </citation>
    <scope>NUCLEOTIDE SEQUENCE</scope>
    <source>
        <strain evidence="2">GSE-TBD4-15B</strain>
    </source>
</reference>
<sequence length="82" mass="8404">MNETSQTQSDTNRSDAPEDAAMRAIEATHEPQAGLEKARNAAEGKADNAAGGAASSTAQEHIPSNSDPEASDLPSAGRPMPD</sequence>
<gene>
    <name evidence="2" type="ORF">KME07_03825</name>
</gene>
<reference evidence="2" key="1">
    <citation type="submission" date="2021-05" db="EMBL/GenBank/DDBJ databases">
        <authorList>
            <person name="Pietrasiak N."/>
            <person name="Ward R."/>
            <person name="Stajich J.E."/>
            <person name="Kurbessoian T."/>
        </authorList>
    </citation>
    <scope>NUCLEOTIDE SEQUENCE</scope>
    <source>
        <strain evidence="2">GSE-TBD4-15B</strain>
    </source>
</reference>
<dbReference type="EMBL" id="JAHHHV010000015">
    <property type="protein sequence ID" value="MBW4464556.1"/>
    <property type="molecule type" value="Genomic_DNA"/>
</dbReference>
<feature type="region of interest" description="Disordered" evidence="1">
    <location>
        <begin position="1"/>
        <end position="82"/>
    </location>
</feature>
<evidence type="ECO:0000313" key="3">
    <source>
        <dbReference type="Proteomes" id="UP000707356"/>
    </source>
</evidence>